<accession>A0A7C2BKG9</accession>
<keyword evidence="2" id="KW-0808">Transferase</keyword>
<feature type="domain" description="Polymerase nucleotidyl transferase" evidence="1">
    <location>
        <begin position="25"/>
        <end position="102"/>
    </location>
</feature>
<comment type="caution">
    <text evidence="2">The sequence shown here is derived from an EMBL/GenBank/DDBJ whole genome shotgun (WGS) entry which is preliminary data.</text>
</comment>
<reference evidence="2" key="1">
    <citation type="journal article" date="2020" name="mSystems">
        <title>Genome- and Community-Level Interaction Insights into Carbon Utilization and Element Cycling Functions of Hydrothermarchaeota in Hydrothermal Sediment.</title>
        <authorList>
            <person name="Zhou Z."/>
            <person name="Liu Y."/>
            <person name="Xu W."/>
            <person name="Pan J."/>
            <person name="Luo Z.H."/>
            <person name="Li M."/>
        </authorList>
    </citation>
    <scope>NUCLEOTIDE SEQUENCE [LARGE SCALE GENOMIC DNA]</scope>
    <source>
        <strain evidence="2">SpSt-23</strain>
    </source>
</reference>
<dbReference type="GO" id="GO:0016779">
    <property type="term" value="F:nucleotidyltransferase activity"/>
    <property type="evidence" value="ECO:0007669"/>
    <property type="project" value="InterPro"/>
</dbReference>
<dbReference type="EMBL" id="DSJT01000014">
    <property type="protein sequence ID" value="HEF87251.1"/>
    <property type="molecule type" value="Genomic_DNA"/>
</dbReference>
<dbReference type="AlphaFoldDB" id="A0A7C2BKG9"/>
<dbReference type="InterPro" id="IPR043519">
    <property type="entry name" value="NT_sf"/>
</dbReference>
<dbReference type="Gene3D" id="3.30.460.10">
    <property type="entry name" value="Beta Polymerase, domain 2"/>
    <property type="match status" value="1"/>
</dbReference>
<dbReference type="SUPFAM" id="SSF81301">
    <property type="entry name" value="Nucleotidyltransferase"/>
    <property type="match status" value="1"/>
</dbReference>
<evidence type="ECO:0000313" key="2">
    <source>
        <dbReference type="EMBL" id="HEF87251.1"/>
    </source>
</evidence>
<organism evidence="2">
    <name type="scientific">Thermosphaera aggregans</name>
    <dbReference type="NCBI Taxonomy" id="54254"/>
    <lineage>
        <taxon>Archaea</taxon>
        <taxon>Thermoproteota</taxon>
        <taxon>Thermoprotei</taxon>
        <taxon>Desulfurococcales</taxon>
        <taxon>Desulfurococcaceae</taxon>
        <taxon>Thermosphaera</taxon>
    </lineage>
</organism>
<dbReference type="InterPro" id="IPR002934">
    <property type="entry name" value="Polymerase_NTP_transf_dom"/>
</dbReference>
<proteinExistence type="predicted"/>
<name>A0A7C2BKG9_9CREN</name>
<dbReference type="CDD" id="cd05403">
    <property type="entry name" value="NT_KNTase_like"/>
    <property type="match status" value="1"/>
</dbReference>
<sequence>MYRYLEYLKKCKKDLDEHLWDYLKTIRDIASKYKGRAYIFGSYVKGENIGASDVDVLIEIPDGVSRLEVLHEVRKIIQSRKIEIHVLNESDAQLFKEIIKHYREIN</sequence>
<evidence type="ECO:0000259" key="1">
    <source>
        <dbReference type="Pfam" id="PF01909"/>
    </source>
</evidence>
<dbReference type="Pfam" id="PF01909">
    <property type="entry name" value="NTP_transf_2"/>
    <property type="match status" value="1"/>
</dbReference>
<protein>
    <submittedName>
        <fullName evidence="2">Nucleotidyltransferase domain-containing protein</fullName>
    </submittedName>
</protein>
<gene>
    <name evidence="2" type="ORF">ENP55_02960</name>
</gene>